<keyword evidence="3" id="KW-1185">Reference proteome</keyword>
<gene>
    <name evidence="2" type="ORF">ILEXP_LOCUS48831</name>
</gene>
<evidence type="ECO:0000313" key="3">
    <source>
        <dbReference type="Proteomes" id="UP001642360"/>
    </source>
</evidence>
<reference evidence="2 3" key="1">
    <citation type="submission" date="2024-02" db="EMBL/GenBank/DDBJ databases">
        <authorList>
            <person name="Vignale AGUSTIN F."/>
            <person name="Sosa J E."/>
            <person name="Modenutti C."/>
        </authorList>
    </citation>
    <scope>NUCLEOTIDE SEQUENCE [LARGE SCALE GENOMIC DNA]</scope>
</reference>
<dbReference type="EMBL" id="CAUOFW020007358">
    <property type="protein sequence ID" value="CAK9178900.1"/>
    <property type="molecule type" value="Genomic_DNA"/>
</dbReference>
<protein>
    <submittedName>
        <fullName evidence="2">Uncharacterized protein</fullName>
    </submittedName>
</protein>
<proteinExistence type="predicted"/>
<evidence type="ECO:0000313" key="2">
    <source>
        <dbReference type="EMBL" id="CAK9178900.1"/>
    </source>
</evidence>
<feature type="region of interest" description="Disordered" evidence="1">
    <location>
        <begin position="1"/>
        <end position="49"/>
    </location>
</feature>
<name>A0ABC8UAW7_9AQUA</name>
<accession>A0ABC8UAW7</accession>
<sequence length="167" mass="19431">MPMNLHFSEMQGFPQPSRPMNFSEERLQHPFSDGFHDPAVPPTSAPERGERFVVDDEDMIQILGEFLEEFDDKGREVFQKFFSEAEKEIPFERLIKEKVKEFRGRPISNLIDMLLKRLHELVNSGTVNDQTSMERGVNVETGAELKHKLERFKVKTINPVIAKEDKK</sequence>
<dbReference type="Proteomes" id="UP001642360">
    <property type="component" value="Unassembled WGS sequence"/>
</dbReference>
<comment type="caution">
    <text evidence="2">The sequence shown here is derived from an EMBL/GenBank/DDBJ whole genome shotgun (WGS) entry which is preliminary data.</text>
</comment>
<dbReference type="AlphaFoldDB" id="A0ABC8UAW7"/>
<evidence type="ECO:0000256" key="1">
    <source>
        <dbReference type="SAM" id="MobiDB-lite"/>
    </source>
</evidence>
<organism evidence="2 3">
    <name type="scientific">Ilex paraguariensis</name>
    <name type="common">yerba mate</name>
    <dbReference type="NCBI Taxonomy" id="185542"/>
    <lineage>
        <taxon>Eukaryota</taxon>
        <taxon>Viridiplantae</taxon>
        <taxon>Streptophyta</taxon>
        <taxon>Embryophyta</taxon>
        <taxon>Tracheophyta</taxon>
        <taxon>Spermatophyta</taxon>
        <taxon>Magnoliopsida</taxon>
        <taxon>eudicotyledons</taxon>
        <taxon>Gunneridae</taxon>
        <taxon>Pentapetalae</taxon>
        <taxon>asterids</taxon>
        <taxon>campanulids</taxon>
        <taxon>Aquifoliales</taxon>
        <taxon>Aquifoliaceae</taxon>
        <taxon>Ilex</taxon>
    </lineage>
</organism>